<reference evidence="2" key="2">
    <citation type="submission" date="2025-08" db="UniProtKB">
        <authorList>
            <consortium name="Ensembl"/>
        </authorList>
    </citation>
    <scope>IDENTIFICATION</scope>
</reference>
<dbReference type="Proteomes" id="UP000291020">
    <property type="component" value="Unassembled WGS sequence"/>
</dbReference>
<protein>
    <submittedName>
        <fullName evidence="2">Uncharacterized protein</fullName>
    </submittedName>
</protein>
<feature type="region of interest" description="Disordered" evidence="1">
    <location>
        <begin position="1"/>
        <end position="80"/>
    </location>
</feature>
<accession>A0A452IST1</accession>
<dbReference type="Ensembl" id="ENSGAGT00000035239.1">
    <property type="protein sequence ID" value="ENSGAGP00000031081.1"/>
    <property type="gene ID" value="ENSGAGG00000022330.1"/>
</dbReference>
<dbReference type="Pfam" id="PF01391">
    <property type="entry name" value="Collagen"/>
    <property type="match status" value="1"/>
</dbReference>
<evidence type="ECO:0000313" key="3">
    <source>
        <dbReference type="Proteomes" id="UP000291020"/>
    </source>
</evidence>
<proteinExistence type="predicted"/>
<reference evidence="2" key="3">
    <citation type="submission" date="2025-09" db="UniProtKB">
        <authorList>
            <consortium name="Ensembl"/>
        </authorList>
    </citation>
    <scope>IDENTIFICATION</scope>
</reference>
<dbReference type="InterPro" id="IPR008160">
    <property type="entry name" value="Collagen"/>
</dbReference>
<evidence type="ECO:0000256" key="1">
    <source>
        <dbReference type="SAM" id="MobiDB-lite"/>
    </source>
</evidence>
<evidence type="ECO:0000313" key="2">
    <source>
        <dbReference type="Ensembl" id="ENSGAGP00000031081.1"/>
    </source>
</evidence>
<dbReference type="STRING" id="38772.ENSGAGP00000031081"/>
<organism evidence="2 3">
    <name type="scientific">Gopherus agassizii</name>
    <name type="common">Agassiz's desert tortoise</name>
    <dbReference type="NCBI Taxonomy" id="38772"/>
    <lineage>
        <taxon>Eukaryota</taxon>
        <taxon>Metazoa</taxon>
        <taxon>Chordata</taxon>
        <taxon>Craniata</taxon>
        <taxon>Vertebrata</taxon>
        <taxon>Euteleostomi</taxon>
        <taxon>Archelosauria</taxon>
        <taxon>Testudinata</taxon>
        <taxon>Testudines</taxon>
        <taxon>Cryptodira</taxon>
        <taxon>Durocryptodira</taxon>
        <taxon>Testudinoidea</taxon>
        <taxon>Testudinidae</taxon>
        <taxon>Gopherus</taxon>
    </lineage>
</organism>
<keyword evidence="3" id="KW-1185">Reference proteome</keyword>
<name>A0A452IST1_9SAUR</name>
<sequence>RRVECPAPSPQDSHTQCPAGPQGPMGRAIGERGPEGPPGQAGEPGKPGIPGVPGRAGELGEAGRPGEKVSETWGRGNKDWNVSGGQLCSWPTMLSTPGLGKVVVTAATQERCMGRVVWRLL</sequence>
<reference evidence="3" key="1">
    <citation type="journal article" date="2017" name="PLoS ONE">
        <title>The Agassiz's desert tortoise genome provides a resource for the conservation of a threatened species.</title>
        <authorList>
            <person name="Tollis M."/>
            <person name="DeNardo D.F."/>
            <person name="Cornelius J.A."/>
            <person name="Dolby G.A."/>
            <person name="Edwards T."/>
            <person name="Henen B.T."/>
            <person name="Karl A.E."/>
            <person name="Murphy R.W."/>
            <person name="Kusumi K."/>
        </authorList>
    </citation>
    <scope>NUCLEOTIDE SEQUENCE [LARGE SCALE GENOMIC DNA]</scope>
</reference>
<dbReference type="AlphaFoldDB" id="A0A452IST1"/>